<feature type="domain" description="RNA polymerase sigma-70 region 2" evidence="7">
    <location>
        <begin position="18"/>
        <end position="83"/>
    </location>
</feature>
<dbReference type="InterPro" id="IPR036388">
    <property type="entry name" value="WH-like_DNA-bd_sf"/>
</dbReference>
<dbReference type="EMBL" id="MFSS01000009">
    <property type="protein sequence ID" value="OGI44864.1"/>
    <property type="molecule type" value="Genomic_DNA"/>
</dbReference>
<dbReference type="Gene3D" id="1.10.10.10">
    <property type="entry name" value="Winged helix-like DNA-binding domain superfamily/Winged helix DNA-binding domain"/>
    <property type="match status" value="1"/>
</dbReference>
<evidence type="ECO:0000256" key="2">
    <source>
        <dbReference type="ARBA" id="ARBA00023015"/>
    </source>
</evidence>
<comment type="similarity">
    <text evidence="1 6">Belongs to the sigma-70 factor family. ECF subfamily.</text>
</comment>
<dbReference type="PANTHER" id="PTHR43133:SF8">
    <property type="entry name" value="RNA POLYMERASE SIGMA FACTOR HI_1459-RELATED"/>
    <property type="match status" value="1"/>
</dbReference>
<dbReference type="Gene3D" id="1.10.1740.10">
    <property type="match status" value="1"/>
</dbReference>
<dbReference type="InterPro" id="IPR014284">
    <property type="entry name" value="RNA_pol_sigma-70_dom"/>
</dbReference>
<evidence type="ECO:0000313" key="9">
    <source>
        <dbReference type="EMBL" id="OGI44864.1"/>
    </source>
</evidence>
<organism evidence="9 10">
    <name type="scientific">Candidatus Muproteobacteria bacterium RBG_16_64_11</name>
    <dbReference type="NCBI Taxonomy" id="1817758"/>
    <lineage>
        <taxon>Bacteria</taxon>
        <taxon>Pseudomonadati</taxon>
        <taxon>Pseudomonadota</taxon>
        <taxon>Candidatus Muproteobacteria</taxon>
    </lineage>
</organism>
<proteinExistence type="inferred from homology"/>
<dbReference type="NCBIfam" id="TIGR02937">
    <property type="entry name" value="sigma70-ECF"/>
    <property type="match status" value="1"/>
</dbReference>
<protein>
    <recommendedName>
        <fullName evidence="6">RNA polymerase sigma factor</fullName>
    </recommendedName>
</protein>
<dbReference type="InterPro" id="IPR007627">
    <property type="entry name" value="RNA_pol_sigma70_r2"/>
</dbReference>
<feature type="domain" description="RNA polymerase sigma factor 70 region 4 type 2" evidence="8">
    <location>
        <begin position="130"/>
        <end position="181"/>
    </location>
</feature>
<dbReference type="PANTHER" id="PTHR43133">
    <property type="entry name" value="RNA POLYMERASE ECF-TYPE SIGMA FACTO"/>
    <property type="match status" value="1"/>
</dbReference>
<dbReference type="PROSITE" id="PS01063">
    <property type="entry name" value="SIGMA70_ECF"/>
    <property type="match status" value="1"/>
</dbReference>
<evidence type="ECO:0000256" key="3">
    <source>
        <dbReference type="ARBA" id="ARBA00023082"/>
    </source>
</evidence>
<evidence type="ECO:0000256" key="6">
    <source>
        <dbReference type="RuleBase" id="RU000716"/>
    </source>
</evidence>
<dbReference type="Proteomes" id="UP000177925">
    <property type="component" value="Unassembled WGS sequence"/>
</dbReference>
<gene>
    <name evidence="9" type="ORF">A2150_01260</name>
</gene>
<dbReference type="STRING" id="1817758.A2150_01260"/>
<dbReference type="InterPro" id="IPR013325">
    <property type="entry name" value="RNA_pol_sigma_r2"/>
</dbReference>
<evidence type="ECO:0000259" key="8">
    <source>
        <dbReference type="Pfam" id="PF08281"/>
    </source>
</evidence>
<evidence type="ECO:0000256" key="5">
    <source>
        <dbReference type="ARBA" id="ARBA00023163"/>
    </source>
</evidence>
<sequence length="197" mass="22549">MPDDDTRGTLSDPATWLDAHGDSLYRFALQRVRDPAAAEDLVQETLLAAWHARDKFAGKSAERTWLIAILKNKLIDHLRRSRREAPLPEADIADEVVDTMFAEHDGHWARTPAAWTRPDDALEQAEFWKIFQACLEALPARHAQAFNLSEIDGLSTDELCKVLEAQPSNVWVMLHRARLRLRECLELRWFGLASENR</sequence>
<keyword evidence="4 6" id="KW-0238">DNA-binding</keyword>
<evidence type="ECO:0000256" key="1">
    <source>
        <dbReference type="ARBA" id="ARBA00010641"/>
    </source>
</evidence>
<dbReference type="InterPro" id="IPR013249">
    <property type="entry name" value="RNA_pol_sigma70_r4_t2"/>
</dbReference>
<evidence type="ECO:0000259" key="7">
    <source>
        <dbReference type="Pfam" id="PF04542"/>
    </source>
</evidence>
<dbReference type="Pfam" id="PF08281">
    <property type="entry name" value="Sigma70_r4_2"/>
    <property type="match status" value="1"/>
</dbReference>
<dbReference type="GO" id="GO:0016987">
    <property type="term" value="F:sigma factor activity"/>
    <property type="evidence" value="ECO:0007669"/>
    <property type="project" value="UniProtKB-KW"/>
</dbReference>
<accession>A0A1F6TIC1</accession>
<dbReference type="GO" id="GO:0003677">
    <property type="term" value="F:DNA binding"/>
    <property type="evidence" value="ECO:0007669"/>
    <property type="project" value="UniProtKB-KW"/>
</dbReference>
<dbReference type="InterPro" id="IPR039425">
    <property type="entry name" value="RNA_pol_sigma-70-like"/>
</dbReference>
<evidence type="ECO:0000313" key="10">
    <source>
        <dbReference type="Proteomes" id="UP000177925"/>
    </source>
</evidence>
<dbReference type="GO" id="GO:0006352">
    <property type="term" value="P:DNA-templated transcription initiation"/>
    <property type="evidence" value="ECO:0007669"/>
    <property type="project" value="InterPro"/>
</dbReference>
<keyword evidence="3 6" id="KW-0731">Sigma factor</keyword>
<evidence type="ECO:0000256" key="4">
    <source>
        <dbReference type="ARBA" id="ARBA00023125"/>
    </source>
</evidence>
<dbReference type="SUPFAM" id="SSF88946">
    <property type="entry name" value="Sigma2 domain of RNA polymerase sigma factors"/>
    <property type="match status" value="1"/>
</dbReference>
<dbReference type="Pfam" id="PF04542">
    <property type="entry name" value="Sigma70_r2"/>
    <property type="match status" value="1"/>
</dbReference>
<reference evidence="9 10" key="1">
    <citation type="journal article" date="2016" name="Nat. Commun.">
        <title>Thousands of microbial genomes shed light on interconnected biogeochemical processes in an aquifer system.</title>
        <authorList>
            <person name="Anantharaman K."/>
            <person name="Brown C.T."/>
            <person name="Hug L.A."/>
            <person name="Sharon I."/>
            <person name="Castelle C.J."/>
            <person name="Probst A.J."/>
            <person name="Thomas B.C."/>
            <person name="Singh A."/>
            <person name="Wilkins M.J."/>
            <person name="Karaoz U."/>
            <person name="Brodie E.L."/>
            <person name="Williams K.H."/>
            <person name="Hubbard S.S."/>
            <person name="Banfield J.F."/>
        </authorList>
    </citation>
    <scope>NUCLEOTIDE SEQUENCE [LARGE SCALE GENOMIC DNA]</scope>
</reference>
<name>A0A1F6TIC1_9PROT</name>
<dbReference type="SUPFAM" id="SSF88659">
    <property type="entry name" value="Sigma3 and sigma4 domains of RNA polymerase sigma factors"/>
    <property type="match status" value="1"/>
</dbReference>
<keyword evidence="2 6" id="KW-0805">Transcription regulation</keyword>
<dbReference type="InterPro" id="IPR014289">
    <property type="entry name" value="RNA_pol_sigma-24-rel"/>
</dbReference>
<dbReference type="InterPro" id="IPR000838">
    <property type="entry name" value="RNA_pol_sigma70_ECF_CS"/>
</dbReference>
<dbReference type="InterPro" id="IPR013324">
    <property type="entry name" value="RNA_pol_sigma_r3/r4-like"/>
</dbReference>
<keyword evidence="5 6" id="KW-0804">Transcription</keyword>
<dbReference type="AlphaFoldDB" id="A0A1F6TIC1"/>
<comment type="caution">
    <text evidence="9">The sequence shown here is derived from an EMBL/GenBank/DDBJ whole genome shotgun (WGS) entry which is preliminary data.</text>
</comment>
<dbReference type="NCBIfam" id="TIGR02943">
    <property type="entry name" value="Sig70_famx1"/>
    <property type="match status" value="1"/>
</dbReference>